<organism evidence="1 2">
    <name type="scientific">Streptomyces lavenduligriseus</name>
    <dbReference type="NCBI Taxonomy" id="67315"/>
    <lineage>
        <taxon>Bacteria</taxon>
        <taxon>Bacillati</taxon>
        <taxon>Actinomycetota</taxon>
        <taxon>Actinomycetes</taxon>
        <taxon>Kitasatosporales</taxon>
        <taxon>Streptomycetaceae</taxon>
        <taxon>Streptomyces</taxon>
    </lineage>
</organism>
<gene>
    <name evidence="1" type="ORF">M4438_19485</name>
</gene>
<evidence type="ECO:0000313" key="1">
    <source>
        <dbReference type="EMBL" id="MCL3995665.1"/>
    </source>
</evidence>
<dbReference type="Proteomes" id="UP001202052">
    <property type="component" value="Unassembled WGS sequence"/>
</dbReference>
<name>A0ABT0NWC2_9ACTN</name>
<dbReference type="EMBL" id="JAMCCK010000027">
    <property type="protein sequence ID" value="MCL3995665.1"/>
    <property type="molecule type" value="Genomic_DNA"/>
</dbReference>
<dbReference type="RefSeq" id="WP_249461930.1">
    <property type="nucleotide sequence ID" value="NZ_JAMCCK010000027.1"/>
</dbReference>
<accession>A0ABT0NWC2</accession>
<reference evidence="1 2" key="1">
    <citation type="submission" date="2022-05" db="EMBL/GenBank/DDBJ databases">
        <title>Genome Resource of Streptomyces lavenduligriseus GA1-1, a Strain with Broad-Spectrum Antifungal Activity against Phytopathogenic Fungi.</title>
        <authorList>
            <person name="Qi D."/>
        </authorList>
    </citation>
    <scope>NUCLEOTIDE SEQUENCE [LARGE SCALE GENOMIC DNA]</scope>
    <source>
        <strain evidence="1 2">GA1-1</strain>
    </source>
</reference>
<proteinExistence type="predicted"/>
<comment type="caution">
    <text evidence="1">The sequence shown here is derived from an EMBL/GenBank/DDBJ whole genome shotgun (WGS) entry which is preliminary data.</text>
</comment>
<evidence type="ECO:0000313" key="2">
    <source>
        <dbReference type="Proteomes" id="UP001202052"/>
    </source>
</evidence>
<protein>
    <submittedName>
        <fullName evidence="1">Uncharacterized protein</fullName>
    </submittedName>
</protein>
<keyword evidence="2" id="KW-1185">Reference proteome</keyword>
<sequence length="160" mass="16863">MGYELRAVIAEDGLLRGVARDVAGARVVGLRQGLSLVPMTDELVNTVAGGGGVEVLGFRRLSAGFERLLAGWSVAGSLAYVEAEHFGGVGEERAVVWAGGGLVLGPLDAPVKRWFSRPAGPVSQALRRLGARRRRGGDEFDAVGLDRHRWTDDWAASGAG</sequence>